<keyword evidence="2" id="KW-1185">Reference proteome</keyword>
<name>A0A5C6XGL0_9DELT</name>
<dbReference type="PROSITE" id="PS51257">
    <property type="entry name" value="PROKAR_LIPOPROTEIN"/>
    <property type="match status" value="1"/>
</dbReference>
<dbReference type="OrthoDB" id="9839894at2"/>
<sequence>MMMRIIIFTGLIFGGAACVDLEPYNGYFTTPPDSRVCNGNELANAVANFKKPEEFEGHEDVYATRDFWQWSGFAAGSSTALTGRDYMHSTYVPSEHWIEEHEPAIFDFSATLFGFPGQVRTYDLYVLVNFRPVPFALREIESSDDYSSFEDVDVERELKLIHDFTLENEQPRVQSIYIPPSSFETIGTQDVRVIELIRYEPNERWSFLNRKVRFDTPVIVHRGATGCRSVDYSVETTTLSYESHFQTLRTGNSTLLLPPEENVSEPLDEAWKDVSVFSETFDVNDDVVELNLQMMALNEGVPARKEYVAVFIDGEFYDSLSGMVEMPEGQSFEEVSENAKVISFPIQVDLSDRVGEYVRVRAIRFPDPFKLRACTRAIHCRATSSNELVLRRMVGS</sequence>
<organism evidence="1 2">
    <name type="scientific">Lujinxingia vulgaris</name>
    <dbReference type="NCBI Taxonomy" id="2600176"/>
    <lineage>
        <taxon>Bacteria</taxon>
        <taxon>Deltaproteobacteria</taxon>
        <taxon>Bradymonadales</taxon>
        <taxon>Lujinxingiaceae</taxon>
        <taxon>Lujinxingia</taxon>
    </lineage>
</organism>
<gene>
    <name evidence="1" type="ORF">FRC98_12095</name>
</gene>
<dbReference type="AlphaFoldDB" id="A0A5C6XGL0"/>
<evidence type="ECO:0000313" key="1">
    <source>
        <dbReference type="EMBL" id="TXD36571.1"/>
    </source>
</evidence>
<dbReference type="Proteomes" id="UP000321412">
    <property type="component" value="Unassembled WGS sequence"/>
</dbReference>
<proteinExistence type="predicted"/>
<dbReference type="EMBL" id="VOSM01000005">
    <property type="protein sequence ID" value="TXD36571.1"/>
    <property type="molecule type" value="Genomic_DNA"/>
</dbReference>
<reference evidence="1 2" key="1">
    <citation type="submission" date="2019-08" db="EMBL/GenBank/DDBJ databases">
        <title>Bradymonadales sp. TMQ4.</title>
        <authorList>
            <person name="Liang Q."/>
        </authorList>
    </citation>
    <scope>NUCLEOTIDE SEQUENCE [LARGE SCALE GENOMIC DNA]</scope>
    <source>
        <strain evidence="1 2">TMQ4</strain>
    </source>
</reference>
<protein>
    <submittedName>
        <fullName evidence="1">Uncharacterized protein</fullName>
    </submittedName>
</protein>
<comment type="caution">
    <text evidence="1">The sequence shown here is derived from an EMBL/GenBank/DDBJ whole genome shotgun (WGS) entry which is preliminary data.</text>
</comment>
<evidence type="ECO:0000313" key="2">
    <source>
        <dbReference type="Proteomes" id="UP000321412"/>
    </source>
</evidence>
<accession>A0A5C6XGL0</accession>
<dbReference type="RefSeq" id="WP_146981699.1">
    <property type="nucleotide sequence ID" value="NZ_VOSM01000005.1"/>
</dbReference>